<dbReference type="eggNOG" id="COG2919">
    <property type="taxonomic scope" value="Bacteria"/>
</dbReference>
<proteinExistence type="predicted"/>
<evidence type="ECO:0000256" key="1">
    <source>
        <dbReference type="SAM" id="Coils"/>
    </source>
</evidence>
<accession>H5XYJ6</accession>
<gene>
    <name evidence="3" type="ORF">DesyoDRAFT_4598</name>
</gene>
<feature type="coiled-coil region" evidence="1">
    <location>
        <begin position="66"/>
        <end position="93"/>
    </location>
</feature>
<keyword evidence="4" id="KW-1185">Reference proteome</keyword>
<name>H5XYJ6_9FIRM</name>
<evidence type="ECO:0000256" key="2">
    <source>
        <dbReference type="SAM" id="Phobius"/>
    </source>
</evidence>
<dbReference type="HOGENOM" id="CLU_1657995_0_0_9"/>
<feature type="transmembrane region" description="Helical" evidence="2">
    <location>
        <begin position="38"/>
        <end position="60"/>
    </location>
</feature>
<dbReference type="EMBL" id="CM001441">
    <property type="protein sequence ID" value="EHQ91552.1"/>
    <property type="molecule type" value="Genomic_DNA"/>
</dbReference>
<keyword evidence="2" id="KW-1133">Transmembrane helix</keyword>
<keyword evidence="1" id="KW-0175">Coiled coil</keyword>
<dbReference type="AlphaFoldDB" id="H5XYJ6"/>
<dbReference type="Proteomes" id="UP000005104">
    <property type="component" value="Chromosome"/>
</dbReference>
<evidence type="ECO:0000313" key="3">
    <source>
        <dbReference type="EMBL" id="EHQ91552.1"/>
    </source>
</evidence>
<evidence type="ECO:0000313" key="4">
    <source>
        <dbReference type="Proteomes" id="UP000005104"/>
    </source>
</evidence>
<dbReference type="OrthoDB" id="1796849at2"/>
<dbReference type="RefSeq" id="WP_007786530.1">
    <property type="nucleotide sequence ID" value="NZ_CM001441.1"/>
</dbReference>
<keyword evidence="2" id="KW-0472">Membrane</keyword>
<organism evidence="3 4">
    <name type="scientific">Desulfosporosinus youngiae DSM 17734</name>
    <dbReference type="NCBI Taxonomy" id="768710"/>
    <lineage>
        <taxon>Bacteria</taxon>
        <taxon>Bacillati</taxon>
        <taxon>Bacillota</taxon>
        <taxon>Clostridia</taxon>
        <taxon>Eubacteriales</taxon>
        <taxon>Desulfitobacteriaceae</taxon>
        <taxon>Desulfosporosinus</taxon>
    </lineage>
</organism>
<protein>
    <recommendedName>
        <fullName evidence="5">Septum formation initiator</fullName>
    </recommendedName>
</protein>
<keyword evidence="2" id="KW-0812">Transmembrane</keyword>
<reference evidence="3 4" key="1">
    <citation type="submission" date="2011-11" db="EMBL/GenBank/DDBJ databases">
        <title>The Noncontiguous Finished genome of Desulfosporosinus youngiae DSM 17734.</title>
        <authorList>
            <consortium name="US DOE Joint Genome Institute (JGI-PGF)"/>
            <person name="Lucas S."/>
            <person name="Han J."/>
            <person name="Lapidus A."/>
            <person name="Cheng J.-F."/>
            <person name="Goodwin L."/>
            <person name="Pitluck S."/>
            <person name="Peters L."/>
            <person name="Ovchinnikova G."/>
            <person name="Lu M."/>
            <person name="Land M.L."/>
            <person name="Hauser L."/>
            <person name="Pester M."/>
            <person name="Spring S."/>
            <person name="Ollivier B."/>
            <person name="Rattei T."/>
            <person name="Klenk H.-P."/>
            <person name="Wagner M."/>
            <person name="Loy A."/>
            <person name="Woyke T.J."/>
        </authorList>
    </citation>
    <scope>NUCLEOTIDE SEQUENCE [LARGE SCALE GENOMIC DNA]</scope>
    <source>
        <strain evidence="3 4">DSM 17734</strain>
    </source>
</reference>
<sequence length="164" mass="17848">MVVAEESVEWQEVLPQTHAKRNPQPARRGKRYSKLKSILALAVVVGLTGAIGAETIHLTVVQGAQIRSLENEISEIKTRNDLLQMEADKLRAVGRIESAALAMGMEKPTGKVYMAGVVPAAKNQEGAPLTQTDTQAQTQAAEDKLSALKQFSQKFTSFFASTQR</sequence>
<dbReference type="STRING" id="768710.DesyoDRAFT_4598"/>
<evidence type="ECO:0008006" key="5">
    <source>
        <dbReference type="Google" id="ProtNLM"/>
    </source>
</evidence>